<reference evidence="14" key="1">
    <citation type="submission" date="2021-01" db="EMBL/GenBank/DDBJ databases">
        <authorList>
            <person name="Corre E."/>
            <person name="Pelletier E."/>
            <person name="Niang G."/>
            <person name="Scheremetjew M."/>
            <person name="Finn R."/>
            <person name="Kale V."/>
            <person name="Holt S."/>
            <person name="Cochrane G."/>
            <person name="Meng A."/>
            <person name="Brown T."/>
            <person name="Cohen L."/>
        </authorList>
    </citation>
    <scope>NUCLEOTIDE SEQUENCE</scope>
    <source>
        <strain evidence="14">CCMP1723</strain>
    </source>
</reference>
<keyword evidence="4 9" id="KW-0547">Nucleotide-binding</keyword>
<organism evidence="14">
    <name type="scientific">Micromonas pusilla</name>
    <name type="common">Picoplanktonic green alga</name>
    <name type="synonym">Chromulina pusilla</name>
    <dbReference type="NCBI Taxonomy" id="38833"/>
    <lineage>
        <taxon>Eukaryota</taxon>
        <taxon>Viridiplantae</taxon>
        <taxon>Chlorophyta</taxon>
        <taxon>Mamiellophyceae</taxon>
        <taxon>Mamiellales</taxon>
        <taxon>Mamiellaceae</taxon>
        <taxon>Micromonas</taxon>
    </lineage>
</organism>
<accession>A0A7S0NJC4</accession>
<dbReference type="Pfam" id="PF20974">
    <property type="entry name" value="tRNA-synt_1c_C2"/>
    <property type="match status" value="1"/>
</dbReference>
<dbReference type="SUPFAM" id="SSF52374">
    <property type="entry name" value="Nucleotidylyl transferase"/>
    <property type="match status" value="1"/>
</dbReference>
<evidence type="ECO:0000313" key="14">
    <source>
        <dbReference type="EMBL" id="CAD8516821.1"/>
    </source>
</evidence>
<dbReference type="NCBIfam" id="TIGR00440">
    <property type="entry name" value="glnS"/>
    <property type="match status" value="1"/>
</dbReference>
<name>A0A7S0NJC4_MICPS</name>
<dbReference type="GO" id="GO:0004819">
    <property type="term" value="F:glutamine-tRNA ligase activity"/>
    <property type="evidence" value="ECO:0007669"/>
    <property type="project" value="UniProtKB-EC"/>
</dbReference>
<dbReference type="InterPro" id="IPR020058">
    <property type="entry name" value="Glu/Gln-tRNA-synth_Ib_cat-dom"/>
</dbReference>
<evidence type="ECO:0000256" key="1">
    <source>
        <dbReference type="ARBA" id="ARBA00005594"/>
    </source>
</evidence>
<dbReference type="InterPro" id="IPR000924">
    <property type="entry name" value="Glu/Gln-tRNA-synth"/>
</dbReference>
<keyword evidence="3 9" id="KW-0436">Ligase</keyword>
<dbReference type="AlphaFoldDB" id="A0A7S0NJC4"/>
<evidence type="ECO:0000256" key="4">
    <source>
        <dbReference type="ARBA" id="ARBA00022741"/>
    </source>
</evidence>
<dbReference type="Pfam" id="PF03950">
    <property type="entry name" value="tRNA-synt_1c_C"/>
    <property type="match status" value="1"/>
</dbReference>
<feature type="region of interest" description="Disordered" evidence="10">
    <location>
        <begin position="1"/>
        <end position="28"/>
    </location>
</feature>
<evidence type="ECO:0000256" key="2">
    <source>
        <dbReference type="ARBA" id="ARBA00012836"/>
    </source>
</evidence>
<dbReference type="Gene3D" id="3.40.50.620">
    <property type="entry name" value="HUPs"/>
    <property type="match status" value="1"/>
</dbReference>
<dbReference type="SUPFAM" id="SSF50715">
    <property type="entry name" value="Ribosomal protein L25-like"/>
    <property type="match status" value="1"/>
</dbReference>
<dbReference type="InterPro" id="IPR011035">
    <property type="entry name" value="Ribosomal_bL25/Gln-tRNA_synth"/>
</dbReference>
<gene>
    <name evidence="14" type="ORF">MCOM1403_LOCUS4247</name>
</gene>
<feature type="domain" description="tRNA synthetases class I (E and Q) anti-codon binding" evidence="13">
    <location>
        <begin position="584"/>
        <end position="678"/>
    </location>
</feature>
<proteinExistence type="inferred from homology"/>
<dbReference type="FunFam" id="3.40.50.620:FF:000037">
    <property type="entry name" value="Glutamine--tRNA ligase cytoplasmic"/>
    <property type="match status" value="1"/>
</dbReference>
<evidence type="ECO:0000256" key="7">
    <source>
        <dbReference type="ARBA" id="ARBA00023146"/>
    </source>
</evidence>
<evidence type="ECO:0000256" key="6">
    <source>
        <dbReference type="ARBA" id="ARBA00022917"/>
    </source>
</evidence>
<dbReference type="InterPro" id="IPR004514">
    <property type="entry name" value="Gln-tRNA-synth"/>
</dbReference>
<dbReference type="GO" id="GO:0005829">
    <property type="term" value="C:cytosol"/>
    <property type="evidence" value="ECO:0007669"/>
    <property type="project" value="TreeGrafter"/>
</dbReference>
<dbReference type="Pfam" id="PF00749">
    <property type="entry name" value="tRNA-synt_1c"/>
    <property type="match status" value="1"/>
</dbReference>
<evidence type="ECO:0000256" key="5">
    <source>
        <dbReference type="ARBA" id="ARBA00022840"/>
    </source>
</evidence>
<keyword evidence="5 9" id="KW-0067">ATP-binding</keyword>
<dbReference type="InterPro" id="IPR014729">
    <property type="entry name" value="Rossmann-like_a/b/a_fold"/>
</dbReference>
<dbReference type="InterPro" id="IPR049437">
    <property type="entry name" value="tRNA-synt_1c_C2"/>
</dbReference>
<protein>
    <recommendedName>
        <fullName evidence="2">glutamine--tRNA ligase</fullName>
        <ecNumber evidence="2">6.1.1.18</ecNumber>
    </recommendedName>
</protein>
<evidence type="ECO:0000256" key="3">
    <source>
        <dbReference type="ARBA" id="ARBA00022598"/>
    </source>
</evidence>
<dbReference type="EMBL" id="HBEQ01005367">
    <property type="protein sequence ID" value="CAD8516821.1"/>
    <property type="molecule type" value="Transcribed_RNA"/>
</dbReference>
<feature type="domain" description="Glutamyl/glutaminyl-tRNA synthetase class Ib anti-codon binding" evidence="12">
    <location>
        <begin position="473"/>
        <end position="571"/>
    </location>
</feature>
<sequence length="708" mass="80067">MVEVSMSAGKKAKASFEKVAKKKPDPTGLALGKKAQAALVQKDYASAKELFQRAQAICEASVNKAMKTKRAKPSGSQEAEIKVAPANPKDDMANEVNLPQPGSDGHVIAKSKINLPRGAYNYAINTSSRLAEHLTATGGKWQTRFPPEPNGYLHIGHAKAMHFDFGVAEKYGGNTYLRFDDTNPAAEKQEYIDSILSSVEWLGYKPFKVTYSSDYFVKLHELAVQLIKNGQAYVCHQTKTETAASRQVLQGFQLHCARNNLSRHETPLPAGAESPYRHRSVEENLRLFEEMSKGVWEEGSCCLRMKGDLRSDITSMWDLAAYRIKFAEHPRSLDVHCIYPTYDYAHCLVDSLEQITHSLCTLEFETRQAPNGPYYWLLDALDMYKPITWEFARCNITYNVLSKRKLNALVSQGHVNGWDDPRLLTLEGLRRRGYTPTALNRFCQELGVTRNDNIQHLERLEGCVREELEDEVDRRFAVLDPLPIIISNHPDGSLPVECPLHPKFPERGMRTLNFTQTVYIERDDFRESDDKSFYGMAPGKTVRLLFGYNITCVRVNKDDAGEIIFIEATYDETSLGTKPPKGTLHWAGLDFTHGEVRIYEKLFSVEIPGKRVADANTITGTQDEATGDDQNCDWLTQLNPNSLTVYQNALLEPAISKLTATWSTPRFQLQRLGYFTLDRDSTFHAPVLNRIVTLKESKELTFMRKSKK</sequence>
<feature type="domain" description="Glutamyl/glutaminyl-tRNA synthetase class Ib catalytic" evidence="11">
    <location>
        <begin position="142"/>
        <end position="469"/>
    </location>
</feature>
<evidence type="ECO:0000259" key="12">
    <source>
        <dbReference type="Pfam" id="PF03950"/>
    </source>
</evidence>
<dbReference type="InterPro" id="IPR020056">
    <property type="entry name" value="Rbsml_bL25/Gln-tRNA_synth_N"/>
</dbReference>
<dbReference type="Gene3D" id="2.40.240.10">
    <property type="entry name" value="Ribosomal Protein L25, Chain P"/>
    <property type="match status" value="2"/>
</dbReference>
<evidence type="ECO:0000259" key="13">
    <source>
        <dbReference type="Pfam" id="PF20974"/>
    </source>
</evidence>
<feature type="compositionally biased region" description="Basic and acidic residues" evidence="10">
    <location>
        <begin position="14"/>
        <end position="25"/>
    </location>
</feature>
<dbReference type="PANTHER" id="PTHR43097:SF4">
    <property type="entry name" value="GLUTAMINE--TRNA LIGASE"/>
    <property type="match status" value="1"/>
</dbReference>
<keyword evidence="7 9" id="KW-0030">Aminoacyl-tRNA synthetase</keyword>
<evidence type="ECO:0000256" key="9">
    <source>
        <dbReference type="RuleBase" id="RU363037"/>
    </source>
</evidence>
<keyword evidence="6 9" id="KW-0648">Protein biosynthesis</keyword>
<evidence type="ECO:0000256" key="8">
    <source>
        <dbReference type="ARBA" id="ARBA00048270"/>
    </source>
</evidence>
<dbReference type="GO" id="GO:0006425">
    <property type="term" value="P:glutaminyl-tRNA aminoacylation"/>
    <property type="evidence" value="ECO:0007669"/>
    <property type="project" value="InterPro"/>
</dbReference>
<dbReference type="InterPro" id="IPR050132">
    <property type="entry name" value="Gln/Glu-tRNA_Ligase"/>
</dbReference>
<comment type="catalytic activity">
    <reaction evidence="8">
        <text>tRNA(Gln) + L-glutamine + ATP = L-glutaminyl-tRNA(Gln) + AMP + diphosphate</text>
        <dbReference type="Rhea" id="RHEA:20121"/>
        <dbReference type="Rhea" id="RHEA-COMP:9662"/>
        <dbReference type="Rhea" id="RHEA-COMP:9681"/>
        <dbReference type="ChEBI" id="CHEBI:30616"/>
        <dbReference type="ChEBI" id="CHEBI:33019"/>
        <dbReference type="ChEBI" id="CHEBI:58359"/>
        <dbReference type="ChEBI" id="CHEBI:78442"/>
        <dbReference type="ChEBI" id="CHEBI:78521"/>
        <dbReference type="ChEBI" id="CHEBI:456215"/>
        <dbReference type="EC" id="6.1.1.18"/>
    </reaction>
</comment>
<dbReference type="PRINTS" id="PR00987">
    <property type="entry name" value="TRNASYNTHGLU"/>
</dbReference>
<comment type="similarity">
    <text evidence="1 9">Belongs to the class-I aminoacyl-tRNA synthetase family.</text>
</comment>
<dbReference type="EC" id="6.1.1.18" evidence="2"/>
<dbReference type="PANTHER" id="PTHR43097">
    <property type="entry name" value="GLUTAMINE-TRNA LIGASE"/>
    <property type="match status" value="1"/>
</dbReference>
<dbReference type="InterPro" id="IPR020059">
    <property type="entry name" value="Glu/Gln-tRNA-synth_Ib_codon-bd"/>
</dbReference>
<evidence type="ECO:0000256" key="10">
    <source>
        <dbReference type="SAM" id="MobiDB-lite"/>
    </source>
</evidence>
<evidence type="ECO:0000259" key="11">
    <source>
        <dbReference type="Pfam" id="PF00749"/>
    </source>
</evidence>
<dbReference type="GO" id="GO:0005524">
    <property type="term" value="F:ATP binding"/>
    <property type="evidence" value="ECO:0007669"/>
    <property type="project" value="UniProtKB-KW"/>
</dbReference>